<evidence type="ECO:0000313" key="2">
    <source>
        <dbReference type="Proteomes" id="UP000317881"/>
    </source>
</evidence>
<protein>
    <submittedName>
        <fullName evidence="1">Uncharacterized protein</fullName>
    </submittedName>
</protein>
<dbReference type="EMBL" id="BJND01000099">
    <property type="protein sequence ID" value="GEC10251.1"/>
    <property type="molecule type" value="Genomic_DNA"/>
</dbReference>
<gene>
    <name evidence="1" type="ORF">SSP24_79060</name>
</gene>
<organism evidence="1 2">
    <name type="scientific">Streptomyces spinoverrucosus</name>
    <dbReference type="NCBI Taxonomy" id="284043"/>
    <lineage>
        <taxon>Bacteria</taxon>
        <taxon>Bacillati</taxon>
        <taxon>Actinomycetota</taxon>
        <taxon>Actinomycetes</taxon>
        <taxon>Kitasatosporales</taxon>
        <taxon>Streptomycetaceae</taxon>
        <taxon>Streptomyces</taxon>
    </lineage>
</organism>
<proteinExistence type="predicted"/>
<dbReference type="AlphaFoldDB" id="A0A4Y3VWV3"/>
<comment type="caution">
    <text evidence="1">The sequence shown here is derived from an EMBL/GenBank/DDBJ whole genome shotgun (WGS) entry which is preliminary data.</text>
</comment>
<name>A0A4Y3VWV3_9ACTN</name>
<dbReference type="Proteomes" id="UP000317881">
    <property type="component" value="Unassembled WGS sequence"/>
</dbReference>
<reference evidence="1 2" key="1">
    <citation type="submission" date="2019-06" db="EMBL/GenBank/DDBJ databases">
        <title>Whole genome shotgun sequence of Streptomyces spinoverrucosus NBRC 14228.</title>
        <authorList>
            <person name="Hosoyama A."/>
            <person name="Uohara A."/>
            <person name="Ohji S."/>
            <person name="Ichikawa N."/>
        </authorList>
    </citation>
    <scope>NUCLEOTIDE SEQUENCE [LARGE SCALE GENOMIC DNA]</scope>
    <source>
        <strain evidence="1 2">NBRC 14228</strain>
    </source>
</reference>
<keyword evidence="2" id="KW-1185">Reference proteome</keyword>
<evidence type="ECO:0000313" key="1">
    <source>
        <dbReference type="EMBL" id="GEC10251.1"/>
    </source>
</evidence>
<sequence>MFTTNPEWLPKYLPEGSFPDGVLNCFKEADGQWLNLYAGYLAQQTSGEFECVQAHQERPAAHL</sequence>
<accession>A0A4Y3VWV3</accession>